<dbReference type="PIRSF" id="PIRSF036432">
    <property type="entry name" value="Diphthine_synth"/>
    <property type="match status" value="1"/>
</dbReference>
<dbReference type="EMBL" id="DTPI01000028">
    <property type="protein sequence ID" value="HGE66330.1"/>
    <property type="molecule type" value="Genomic_DNA"/>
</dbReference>
<evidence type="ECO:0000256" key="4">
    <source>
        <dbReference type="ARBA" id="ARBA00022679"/>
    </source>
</evidence>
<comment type="function">
    <text evidence="6">S-adenosyl-L-methionine-dependent methyltransferase that catalyzes the trimethylation of the amino group of the modified target histidine residue in translation elongation factor 2 (EF-2), to form an intermediate called diphthine. The three successive methylation reactions represent the second step of diphthamide biosynthesis.</text>
</comment>
<dbReference type="Gene3D" id="3.30.950.10">
    <property type="entry name" value="Methyltransferase, Cobalt-precorrin-4 Transmethylase, Domain 2"/>
    <property type="match status" value="1"/>
</dbReference>
<feature type="binding site" evidence="6 7">
    <location>
        <begin position="112"/>
        <end position="113"/>
    </location>
    <ligand>
        <name>S-adenosyl-L-methionine</name>
        <dbReference type="ChEBI" id="CHEBI:59789"/>
    </ligand>
</feature>
<dbReference type="Gene3D" id="3.40.1010.10">
    <property type="entry name" value="Cobalt-precorrin-4 Transmethylase, Domain 1"/>
    <property type="match status" value="1"/>
</dbReference>
<feature type="domain" description="Tetrapyrrole methylase" evidence="8">
    <location>
        <begin position="1"/>
        <end position="188"/>
    </location>
</feature>
<dbReference type="GO" id="GO:0017183">
    <property type="term" value="P:protein histidyl modification to diphthamide"/>
    <property type="evidence" value="ECO:0007669"/>
    <property type="project" value="UniProtKB-UniRule"/>
</dbReference>
<organism evidence="10">
    <name type="scientific">Geoglobus ahangari</name>
    <dbReference type="NCBI Taxonomy" id="113653"/>
    <lineage>
        <taxon>Archaea</taxon>
        <taxon>Methanobacteriati</taxon>
        <taxon>Methanobacteriota</taxon>
        <taxon>Archaeoglobi</taxon>
        <taxon>Archaeoglobales</taxon>
        <taxon>Archaeoglobaceae</taxon>
        <taxon>Geoglobus</taxon>
    </lineage>
</organism>
<evidence type="ECO:0000256" key="6">
    <source>
        <dbReference type="HAMAP-Rule" id="MF_01084"/>
    </source>
</evidence>
<evidence type="ECO:0000313" key="10">
    <source>
        <dbReference type="EMBL" id="HGU59155.1"/>
    </source>
</evidence>
<dbReference type="HAMAP" id="MF_01084">
    <property type="entry name" value="Diphthine_synth"/>
    <property type="match status" value="1"/>
</dbReference>
<accession>A0A7C4W2Y6</accession>
<evidence type="ECO:0000256" key="5">
    <source>
        <dbReference type="ARBA" id="ARBA00022691"/>
    </source>
</evidence>
<dbReference type="GO" id="GO:0004164">
    <property type="term" value="F:diphthine synthase activity"/>
    <property type="evidence" value="ECO:0007669"/>
    <property type="project" value="UniProtKB-UniRule"/>
</dbReference>
<evidence type="ECO:0000256" key="2">
    <source>
        <dbReference type="ARBA" id="ARBA00006729"/>
    </source>
</evidence>
<proteinExistence type="inferred from homology"/>
<dbReference type="AlphaFoldDB" id="A0A7C4W2Y6"/>
<dbReference type="GO" id="GO:0032259">
    <property type="term" value="P:methylation"/>
    <property type="evidence" value="ECO:0007669"/>
    <property type="project" value="UniProtKB-KW"/>
</dbReference>
<sequence>MITFVGLGLWDEKDITLKGLEAVKKADKVYAEFYTSKLRAKLDSLEKLYGRKIEILRREDLEDRCIDLLKEAKQKNIVILVAGDPFVATTHSSILIEAKKMGVPFKIIHNASIISAISGVTGLHIYKFGKTATVSYPYKGIVSRKPLDTIKQNLSINAHTLLLLDLNPEPMRINQAVEILEKVDDGTLNHFAVGVARAGGDNYIKCDYFYELKHHDFGDPLHSIVFLSKTLHITEFEFLREFADPPKELEEIVE</sequence>
<dbReference type="InterPro" id="IPR000878">
    <property type="entry name" value="4pyrrol_Mease"/>
</dbReference>
<evidence type="ECO:0000259" key="8">
    <source>
        <dbReference type="Pfam" id="PF00590"/>
    </source>
</evidence>
<dbReference type="EMBL" id="DTAK01000015">
    <property type="protein sequence ID" value="HGU59155.1"/>
    <property type="molecule type" value="Genomic_DNA"/>
</dbReference>
<dbReference type="NCBIfam" id="TIGR00522">
    <property type="entry name" value="dph5"/>
    <property type="match status" value="1"/>
</dbReference>
<dbReference type="PANTHER" id="PTHR10882:SF0">
    <property type="entry name" value="DIPHTHINE METHYL ESTER SYNTHASE"/>
    <property type="match status" value="1"/>
</dbReference>
<comment type="catalytic activity">
    <reaction evidence="6">
        <text>2-[(3S)-amino-3-carboxypropyl]-L-histidyl-[translation elongation factor 2] + 3 S-adenosyl-L-methionine = diphthine-[translation elongation factor 2] + 3 S-adenosyl-L-homocysteine + 3 H(+)</text>
        <dbReference type="Rhea" id="RHEA:36415"/>
        <dbReference type="Rhea" id="RHEA-COMP:9749"/>
        <dbReference type="Rhea" id="RHEA-COMP:10172"/>
        <dbReference type="ChEBI" id="CHEBI:15378"/>
        <dbReference type="ChEBI" id="CHEBI:57856"/>
        <dbReference type="ChEBI" id="CHEBI:59789"/>
        <dbReference type="ChEBI" id="CHEBI:73995"/>
        <dbReference type="ChEBI" id="CHEBI:82696"/>
        <dbReference type="EC" id="2.1.1.98"/>
    </reaction>
</comment>
<feature type="binding site" evidence="6 7">
    <location>
        <position position="9"/>
    </location>
    <ligand>
        <name>S-adenosyl-L-methionine</name>
        <dbReference type="ChEBI" id="CHEBI:59789"/>
    </ligand>
</feature>
<comment type="pathway">
    <text evidence="1 6">Protein modification; peptidyl-diphthamide biosynthesis.</text>
</comment>
<feature type="binding site" evidence="6 7">
    <location>
        <position position="84"/>
    </location>
    <ligand>
        <name>S-adenosyl-L-methionine</name>
        <dbReference type="ChEBI" id="CHEBI:59789"/>
    </ligand>
</feature>
<evidence type="ECO:0000313" key="9">
    <source>
        <dbReference type="EMBL" id="HGE66330.1"/>
    </source>
</evidence>
<dbReference type="PANTHER" id="PTHR10882">
    <property type="entry name" value="DIPHTHINE SYNTHASE"/>
    <property type="match status" value="1"/>
</dbReference>
<comment type="subunit">
    <text evidence="6">Homodimer.</text>
</comment>
<name>A0A7C4W2Y6_9EURY</name>
<dbReference type="InterPro" id="IPR014776">
    <property type="entry name" value="4pyrrole_Mease_sub2"/>
</dbReference>
<evidence type="ECO:0000256" key="1">
    <source>
        <dbReference type="ARBA" id="ARBA00005156"/>
    </source>
</evidence>
<evidence type="ECO:0000256" key="3">
    <source>
        <dbReference type="ARBA" id="ARBA00022603"/>
    </source>
</evidence>
<keyword evidence="3 6" id="KW-0489">Methyltransferase</keyword>
<dbReference type="UniPathway" id="UPA00559"/>
<evidence type="ECO:0000256" key="7">
    <source>
        <dbReference type="PIRSR" id="PIRSR036432-1"/>
    </source>
</evidence>
<keyword evidence="5 6" id="KW-0949">S-adenosyl-L-methionine</keyword>
<feature type="binding site" evidence="6 7">
    <location>
        <position position="222"/>
    </location>
    <ligand>
        <name>S-adenosyl-L-methionine</name>
        <dbReference type="ChEBI" id="CHEBI:59789"/>
    </ligand>
</feature>
<dbReference type="SUPFAM" id="SSF53790">
    <property type="entry name" value="Tetrapyrrole methylase"/>
    <property type="match status" value="1"/>
</dbReference>
<dbReference type="Pfam" id="PF00590">
    <property type="entry name" value="TP_methylase"/>
    <property type="match status" value="1"/>
</dbReference>
<dbReference type="InterPro" id="IPR014777">
    <property type="entry name" value="4pyrrole_Mease_sub1"/>
</dbReference>
<feature type="binding site" evidence="6 7">
    <location>
        <position position="198"/>
    </location>
    <ligand>
        <name>S-adenosyl-L-methionine</name>
        <dbReference type="ChEBI" id="CHEBI:59789"/>
    </ligand>
</feature>
<reference evidence="10" key="1">
    <citation type="journal article" date="2020" name="mSystems">
        <title>Genome- and Community-Level Interaction Insights into Carbon Utilization and Element Cycling Functions of Hydrothermarchaeota in Hydrothermal Sediment.</title>
        <authorList>
            <person name="Zhou Z."/>
            <person name="Liu Y."/>
            <person name="Xu W."/>
            <person name="Pan J."/>
            <person name="Luo Z.H."/>
            <person name="Li M."/>
        </authorList>
    </citation>
    <scope>NUCLEOTIDE SEQUENCE [LARGE SCALE GENOMIC DNA]</scope>
    <source>
        <strain evidence="10">SpSt-62</strain>
        <strain evidence="9">SpSt-97</strain>
    </source>
</reference>
<dbReference type="EC" id="2.1.1.98" evidence="6"/>
<comment type="caution">
    <text evidence="10">The sequence shown here is derived from an EMBL/GenBank/DDBJ whole genome shotgun (WGS) entry which is preliminary data.</text>
</comment>
<feature type="binding site" evidence="6 7">
    <location>
        <position position="87"/>
    </location>
    <ligand>
        <name>S-adenosyl-L-methionine</name>
        <dbReference type="ChEBI" id="CHEBI:59789"/>
    </ligand>
</feature>
<protein>
    <recommendedName>
        <fullName evidence="6">Diphthine synthase</fullName>
        <ecNumber evidence="6">2.1.1.98</ecNumber>
    </recommendedName>
    <alternativeName>
        <fullName evidence="6">Diphthamide biosynthesis methyltransferase</fullName>
    </alternativeName>
</protein>
<dbReference type="InterPro" id="IPR004551">
    <property type="entry name" value="Dphthn_synthase"/>
</dbReference>
<gene>
    <name evidence="6" type="primary">dphB</name>
    <name evidence="10" type="ORF">ENT89_03010</name>
    <name evidence="9" type="ORF">ENX77_04295</name>
</gene>
<dbReference type="CDD" id="cd11647">
    <property type="entry name" value="DHP5_DphB"/>
    <property type="match status" value="1"/>
</dbReference>
<dbReference type="InterPro" id="IPR035996">
    <property type="entry name" value="4pyrrol_Methylase_sf"/>
</dbReference>
<feature type="binding site" evidence="6 7">
    <location>
        <position position="164"/>
    </location>
    <ligand>
        <name>S-adenosyl-L-methionine</name>
        <dbReference type="ChEBI" id="CHEBI:59789"/>
    </ligand>
</feature>
<comment type="similarity">
    <text evidence="2 6">Belongs to the diphthine synthase family.</text>
</comment>
<keyword evidence="4 6" id="KW-0808">Transferase</keyword>